<feature type="compositionally biased region" description="Acidic residues" evidence="2">
    <location>
        <begin position="1528"/>
        <end position="1537"/>
    </location>
</feature>
<dbReference type="PANTHER" id="PTHR36812">
    <property type="entry name" value="NEUROFILAMENT TRIPLET M PROTEIN-LIKE PROTEIN"/>
    <property type="match status" value="1"/>
</dbReference>
<evidence type="ECO:0000313" key="4">
    <source>
        <dbReference type="EMBL" id="CAF3711012.1"/>
    </source>
</evidence>
<organism evidence="3 5">
    <name type="scientific">Didymodactylos carnosus</name>
    <dbReference type="NCBI Taxonomy" id="1234261"/>
    <lineage>
        <taxon>Eukaryota</taxon>
        <taxon>Metazoa</taxon>
        <taxon>Spiralia</taxon>
        <taxon>Gnathifera</taxon>
        <taxon>Rotifera</taxon>
        <taxon>Eurotatoria</taxon>
        <taxon>Bdelloidea</taxon>
        <taxon>Philodinida</taxon>
        <taxon>Philodinidae</taxon>
        <taxon>Didymodactylos</taxon>
    </lineage>
</organism>
<evidence type="ECO:0000313" key="3">
    <source>
        <dbReference type="EMBL" id="CAF0933455.1"/>
    </source>
</evidence>
<feature type="region of interest" description="Disordered" evidence="2">
    <location>
        <begin position="3155"/>
        <end position="3175"/>
    </location>
</feature>
<evidence type="ECO:0000256" key="1">
    <source>
        <dbReference type="SAM" id="Coils"/>
    </source>
</evidence>
<gene>
    <name evidence="3" type="ORF">GPM918_LOCUS10311</name>
    <name evidence="4" type="ORF">SRO942_LOCUS10309</name>
</gene>
<keyword evidence="5" id="KW-1185">Reference proteome</keyword>
<reference evidence="3" key="1">
    <citation type="submission" date="2021-02" db="EMBL/GenBank/DDBJ databases">
        <authorList>
            <person name="Nowell W R."/>
        </authorList>
    </citation>
    <scope>NUCLEOTIDE SEQUENCE</scope>
</reference>
<feature type="compositionally biased region" description="Polar residues" evidence="2">
    <location>
        <begin position="1"/>
        <end position="15"/>
    </location>
</feature>
<dbReference type="PANTHER" id="PTHR36812:SF9">
    <property type="entry name" value="MYB-LIKE PROTEIN X ISOFORM X1"/>
    <property type="match status" value="1"/>
</dbReference>
<evidence type="ECO:0000313" key="5">
    <source>
        <dbReference type="Proteomes" id="UP000663829"/>
    </source>
</evidence>
<feature type="region of interest" description="Disordered" evidence="2">
    <location>
        <begin position="1"/>
        <end position="24"/>
    </location>
</feature>
<protein>
    <submittedName>
        <fullName evidence="3">Uncharacterized protein</fullName>
    </submittedName>
</protein>
<feature type="compositionally biased region" description="Polar residues" evidence="2">
    <location>
        <begin position="414"/>
        <end position="425"/>
    </location>
</feature>
<feature type="coiled-coil region" evidence="1">
    <location>
        <begin position="1493"/>
        <end position="1520"/>
    </location>
</feature>
<feature type="region of interest" description="Disordered" evidence="2">
    <location>
        <begin position="1522"/>
        <end position="1544"/>
    </location>
</feature>
<name>A0A814C0N0_9BILA</name>
<feature type="region of interest" description="Disordered" evidence="2">
    <location>
        <begin position="2965"/>
        <end position="2991"/>
    </location>
</feature>
<proteinExistence type="predicted"/>
<feature type="region of interest" description="Disordered" evidence="2">
    <location>
        <begin position="2085"/>
        <end position="2109"/>
    </location>
</feature>
<dbReference type="OrthoDB" id="10037475at2759"/>
<sequence>MDPTHVSSSEQIFRTTTDRDNNDIHHQTAYLSDRNETSSSRVLIQSINNTAEHTLSLSTVSSPLFSKNSLSSHLMTTNDNQFIKHSSSKENLSVDQCTIETQTDQRYDPFFSSKSIPSFAETQLLSIYYLNRNENENDDKSKDTCIFTEQQNRIPKCSNIATSEQVRYRSSHDPLLKSTETQYSFLNTQSTQTYSSISEKQNQQSQQNSHFPRLTKHGSTIVIDSRLTTQQVIQQKQYQDIRETTPLYEQHIRINSGSQRLASTTIDNNLASPNLSEASDVEESHYSIEEYIIHVDNNNNNNNPMPLVQPLSDSQLQTTMNKHDSFSSTATSSTSLATLLAKNNQLSHQINTLVTSPTLSPTIIPITINFRQKIPLSQSQTTIKQEQIKTNVPQSPSKIVVDEKVTEQLPQYRKNPSVSQSQPSGSYRYHPVPIERISSWPPAFEPDTDGSSASIVLTDNQQQEEKVADQRPSKVQFNDQVQIIPLSENSSISEELVSQQNVVLPEVASRISRKIQDEIDIEMEEKDITTNNDRRAVFHSNTNNQSNLSIPNNSLQLANGGRNLNEVFSATNTVVTGSTVSPLSPPSFLPISSPVGVVSSSTSPRPYLKVTQSKWVKEHLNTIEQEKQESTTAARRVEKLRNIFENPSSDSPAFNSPQSRRPIIDESEEYQPKHGNEVRYWISDHPVRPTTIINLPYRQNTYHILPPEVELSNKSLISSAFTETRTELLVEKQKEIPPPYNLDDITHITNNKQIQSLYDIGYYLIDGKTWKWNQKFWLSLTQHQHDQLTRLHEQQNKEQILSVDTDIDNVKHITDKNEDPSFIVSASESTESATSSQDDFSVEIRAQRTLNMYRTNNKEISTQQKQSLQQMKTTDQVQELFKQQQIMLGRKKDNIGGIPESGYSSSEEFDDRQQKKKLYLLDDSKPITIVEESPNEQQQIQQEDRTVQEQDPDLSESIATFATASSIIIDSNNVLLQQKDFYKNQVKHQESLTSLSHQELNKQFVEDNLTYENFVYDYLVTNSRRSCDKNGYLVLYIDGQQINTTIRLFNVEQDHPSENIDTIELSRKVYIDLIDYVIQPFETEQEQLIIFINQEPIVIPADKWSIYKNKYSQSKWIHHLPHINRNIPTQIRSNIEKWLEENSTFTELLQNNNIIFLNVDGQRIPLVGRVGNHLIDLYNLKEYRWSSILNYLIRIGQVSYNIEQKFVTLCNKKLGVEELLKTSTRPSTIITRTTSPIQLQQKQLSSFLRTIDINFRNEDGSLFISSSQNESLYIPANFVSELFLKYENSKILNVNELALILLKLCDIEYLPNNHFRLIFNQRSITVSPPPHDHHSRIPPISSSPSAAAAAIATTTIPIEQMSQEHLDLQLLNWFKINCQLSSKQDVLLIEYLPTNQIVYIEGQDGLRLSRLFHQNRLKLDDILYWHKANANINLNNIDNTLILTILPSSKVKIIDDKKTRQKSSSLSLSINQPLMLPTIKKENLSKLCFRIPVNREKKEKEEEEEEKEEKIKQGKIEEKKKRSVVNGIDDDDNDDDNNPATASRNNVQEHLFVLETIKLLLENINQYGSITLNSTGDFLFFTFDNQHILFDKYETKLFFDDFELNIDHIAKYIYDNSQSSIEDNGSTLIIKQFHNNMFKFKNLKDKLLPSSSKKLRIGPNSKQSTKTLDINYEEQISQLTRWLTQLSRQGLISINDQNDIFLNGGTTEELYIDHDDVNAYMESKSITEDDEHPEVISMTDIARIILKNGFIDYNLRNLVYRNNRPLPLGDEILTTTTTKKTTTVNNANNERQRELDWLQSIIHGIRPNQYNQETEVDLFDGERTQILRLPYQQIKIPQNKRTIAEYLLENGHVRYDAENENWAYRYIPPDLYQDENDNIENRNEQIAQRSLIASHIRQVHINKLTGQIDLEFHNGQRLPIPNAWLQDIRNNDFDRSYIIDMLLINGGYLADKNNTFVFNNQKYSLQVPRPLPKQTTSESQLQTYKLSTKQKHEMIRKFIDYIIEQDGMKQDGTNSLLLLQNQQQELYFTAEHSDQIRSNNLHRNDVVNILSKHGKIKRDEFNNILLFYNDQYIQLPSAVVPFDQQSSSNVTKSGKRSTSESGIASMNDDYDNNIDNDQEFYQHLSNETQEQFILRYHETINYMYKNGYITYDKQKKLFQLYFSNSILFIPYDRLKLIIDPTYIDTSSARTTTILPFASIQLSDWLLSNSDTIKNSRKGNIILVHKQKVYELPLIKPSKRQFQNPLSELFQKSQSSSGINAIGMKRFEFTPVARRRQQQLAKIDMTDRDVQMKCILNLLEHMDGYGGINVNNDTNELILSMTPDKHQSLIISEESITELINEQPIGLSKDKLALFLLQNGHFEMLDTDPLETNIVYRYKNGHLYRFPNIKNWYEILTTESPEKRIIRVLGNMLDVNSKILQRSDRSILITLRNGEKFVIPENIGTQLIGPVNGKTIAELLTKYADDIHEEQNGKILIIRLGDQTIRLQQQQERQLMSQNPPGTKLKLLFPFNRQLRGDLMQRSPSTSTLGGNVQQPDANGGYVMDPLLMLAHFIHRAGSIYQDELGRLVIKMNEDEIVVPRIEAINAIETINTSPHRSGTIIARLIDRIGKVQSNKAGGVIITIGKTSFELSKDIIDRANQLHKETIDIENDLAVDYDSLSSGLNGSMMLSRQQPLLLPLLRHSKSLGSLATSNSNIGKHPWFTDDQQMIYTQDGNGDARYLNFDNYRLNWQKFPHTHGIPCEVRTIKNVAPYLNILGYVENDKKKMLTIDDLTKTHPEMLKSGKFDDISYLNRLENERAKSQTTLCPRPRILVIPDDETMLSSNRRTRFYVQYMYENDAVLGTDPAYVMMLPSRYPVLPTNPQLIAPRHYRDIALRDAPVYVHKKNEGQVMYENLAQYLSTDHPDVSPRTVRRMLKFNNSAEYEEYLAHKMTSDEAKELAKTSEQQHRNNDESRYINVRATGRKEINQNDDEYDTDEDNDIDKNVNNGNINNLYENDQYNIRRHQRNDNTYNFDNRRLQQHNPVQINNYERNDDEDNENKIIWQNQQMKTQRPIPIYRNRPQNSVLTFIDSTTRNVHNEGERSPSTSSIGSEMVIANMRPSDVPLVPPLPNLESRANYLRSQQPQQIKTRLSSLTDQNYGRPVDPSRIPIINRENRQQQQISTQRTDRPVWLVSQ</sequence>
<feature type="region of interest" description="Disordered" evidence="2">
    <location>
        <begin position="642"/>
        <end position="669"/>
    </location>
</feature>
<dbReference type="EMBL" id="CAJOBC010002016">
    <property type="protein sequence ID" value="CAF3711012.1"/>
    <property type="molecule type" value="Genomic_DNA"/>
</dbReference>
<evidence type="ECO:0000256" key="2">
    <source>
        <dbReference type="SAM" id="MobiDB-lite"/>
    </source>
</evidence>
<accession>A0A814C0N0</accession>
<feature type="compositionally biased region" description="Polar residues" evidence="2">
    <location>
        <begin position="645"/>
        <end position="659"/>
    </location>
</feature>
<dbReference type="Proteomes" id="UP000663829">
    <property type="component" value="Unassembled WGS sequence"/>
</dbReference>
<keyword evidence="1" id="KW-0175">Coiled coil</keyword>
<dbReference type="EMBL" id="CAJNOQ010002017">
    <property type="protein sequence ID" value="CAF0933455.1"/>
    <property type="molecule type" value="Genomic_DNA"/>
</dbReference>
<feature type="compositionally biased region" description="Acidic residues" evidence="2">
    <location>
        <begin position="2968"/>
        <end position="2980"/>
    </location>
</feature>
<dbReference type="Proteomes" id="UP000681722">
    <property type="component" value="Unassembled WGS sequence"/>
</dbReference>
<comment type="caution">
    <text evidence="3">The sequence shown here is derived from an EMBL/GenBank/DDBJ whole genome shotgun (WGS) entry which is preliminary data.</text>
</comment>
<feature type="region of interest" description="Disordered" evidence="2">
    <location>
        <begin position="407"/>
        <end position="426"/>
    </location>
</feature>